<dbReference type="Gene3D" id="3.40.50.620">
    <property type="entry name" value="HUPs"/>
    <property type="match status" value="1"/>
</dbReference>
<dbReference type="InterPro" id="IPR014729">
    <property type="entry name" value="Rossmann-like_a/b/a_fold"/>
</dbReference>
<dbReference type="CDD" id="cd06259">
    <property type="entry name" value="YdcF-like"/>
    <property type="match status" value="1"/>
</dbReference>
<organism evidence="3 4">
    <name type="scientific">Gordonia asplenii</name>
    <dbReference type="NCBI Taxonomy" id="2725283"/>
    <lineage>
        <taxon>Bacteria</taxon>
        <taxon>Bacillati</taxon>
        <taxon>Actinomycetota</taxon>
        <taxon>Actinomycetes</taxon>
        <taxon>Mycobacteriales</taxon>
        <taxon>Gordoniaceae</taxon>
        <taxon>Gordonia</taxon>
    </lineage>
</organism>
<name>A0A848KSN0_9ACTN</name>
<dbReference type="PANTHER" id="PTHR30336">
    <property type="entry name" value="INNER MEMBRANE PROTEIN, PROBABLE PERMEASE"/>
    <property type="match status" value="1"/>
</dbReference>
<gene>
    <name evidence="3" type="ORF">HH308_10720</name>
</gene>
<dbReference type="GO" id="GO:0043164">
    <property type="term" value="P:Gram-negative-bacterium-type cell wall biogenesis"/>
    <property type="evidence" value="ECO:0007669"/>
    <property type="project" value="TreeGrafter"/>
</dbReference>
<dbReference type="InterPro" id="IPR003848">
    <property type="entry name" value="DUF218"/>
</dbReference>
<dbReference type="Proteomes" id="UP000550729">
    <property type="component" value="Unassembled WGS sequence"/>
</dbReference>
<dbReference type="EMBL" id="JABBNB010000009">
    <property type="protein sequence ID" value="NMO01686.1"/>
    <property type="molecule type" value="Genomic_DNA"/>
</dbReference>
<feature type="domain" description="DUF218" evidence="2">
    <location>
        <begin position="143"/>
        <end position="273"/>
    </location>
</feature>
<evidence type="ECO:0000256" key="1">
    <source>
        <dbReference type="SAM" id="SignalP"/>
    </source>
</evidence>
<dbReference type="AlphaFoldDB" id="A0A848KSN0"/>
<feature type="signal peptide" evidence="1">
    <location>
        <begin position="1"/>
        <end position="26"/>
    </location>
</feature>
<comment type="caution">
    <text evidence="3">The sequence shown here is derived from an EMBL/GenBank/DDBJ whole genome shotgun (WGS) entry which is preliminary data.</text>
</comment>
<dbReference type="GO" id="GO:0005886">
    <property type="term" value="C:plasma membrane"/>
    <property type="evidence" value="ECO:0007669"/>
    <property type="project" value="TreeGrafter"/>
</dbReference>
<reference evidence="3 4" key="1">
    <citation type="submission" date="2020-04" db="EMBL/GenBank/DDBJ databases">
        <title>Gordonia sp. nov. TBRC 11910.</title>
        <authorList>
            <person name="Suriyachadkun C."/>
        </authorList>
    </citation>
    <scope>NUCLEOTIDE SEQUENCE [LARGE SCALE GENOMIC DNA]</scope>
    <source>
        <strain evidence="3 4">TBRC 11910</strain>
    </source>
</reference>
<dbReference type="InterPro" id="IPR051599">
    <property type="entry name" value="Cell_Envelope_Assoc"/>
</dbReference>
<protein>
    <submittedName>
        <fullName evidence="3">YdcF family protein</fullName>
    </submittedName>
</protein>
<evidence type="ECO:0000313" key="3">
    <source>
        <dbReference type="EMBL" id="NMO01686.1"/>
    </source>
</evidence>
<sequence>MNRGRRFKVVAVGTVVAAAVGGAAVGALPVAQSTSITHTADSIDAGKLYNSAQKKFEAGDVTGGLTDLASAVKVAGNDADILALQAIWSDQVDDTTARNTALTKLASTNATAAATARNIIDGVTAAAALVPDARPKNVVGQTAIVILGGGVAGGLSAPELVNRLTVGAEQARIAASAPIIVSGGAPKGSAAAASGMRKWLIGKGISASRIATDDASTSTVTSAQNTAAILKLRGVSDAVLVTSPNQLRSAAADFAGAGLKVAAAVTTSTDLSKYATPLTKDQQKGIRLESTRAAKIPASKTEGLLLPGSLPDPGPGLITDIGGKMIEGLFTGSKG</sequence>
<evidence type="ECO:0000259" key="2">
    <source>
        <dbReference type="Pfam" id="PF02698"/>
    </source>
</evidence>
<keyword evidence="4" id="KW-1185">Reference proteome</keyword>
<dbReference type="Pfam" id="PF02698">
    <property type="entry name" value="DUF218"/>
    <property type="match status" value="1"/>
</dbReference>
<proteinExistence type="predicted"/>
<feature type="chain" id="PRO_5038540192" evidence="1">
    <location>
        <begin position="27"/>
        <end position="335"/>
    </location>
</feature>
<dbReference type="PANTHER" id="PTHR30336:SF4">
    <property type="entry name" value="ENVELOPE BIOGENESIS FACTOR ELYC"/>
    <property type="match status" value="1"/>
</dbReference>
<dbReference type="GO" id="GO:0000270">
    <property type="term" value="P:peptidoglycan metabolic process"/>
    <property type="evidence" value="ECO:0007669"/>
    <property type="project" value="TreeGrafter"/>
</dbReference>
<evidence type="ECO:0000313" key="4">
    <source>
        <dbReference type="Proteomes" id="UP000550729"/>
    </source>
</evidence>
<keyword evidence="1" id="KW-0732">Signal</keyword>
<accession>A0A848KSN0</accession>